<dbReference type="Proteomes" id="UP000031552">
    <property type="component" value="Unassembled WGS sequence"/>
</dbReference>
<keyword evidence="3" id="KW-1185">Reference proteome</keyword>
<dbReference type="CDD" id="cd02440">
    <property type="entry name" value="AdoMet_MTases"/>
    <property type="match status" value="1"/>
</dbReference>
<evidence type="ECO:0000259" key="1">
    <source>
        <dbReference type="Pfam" id="PF13847"/>
    </source>
</evidence>
<dbReference type="Gene3D" id="3.40.50.150">
    <property type="entry name" value="Vaccinia Virus protein VP39"/>
    <property type="match status" value="1"/>
</dbReference>
<dbReference type="EMBL" id="CCEJ010000005">
    <property type="protein sequence ID" value="CDR34113.1"/>
    <property type="molecule type" value="Genomic_DNA"/>
</dbReference>
<gene>
    <name evidence="2" type="ORF">CSEC_1293</name>
</gene>
<dbReference type="STRING" id="1437425.CSEC_1293"/>
<reference evidence="2" key="1">
    <citation type="submission" date="2013-12" db="EMBL/GenBank/DDBJ databases">
        <authorList>
            <person name="Linke B."/>
        </authorList>
    </citation>
    <scope>NUCLEOTIDE SEQUENCE [LARGE SCALE GENOMIC DNA]</scope>
    <source>
        <strain evidence="2">CRIB-18</strain>
    </source>
</reference>
<keyword evidence="2" id="KW-0808">Transferase</keyword>
<dbReference type="SUPFAM" id="SSF53335">
    <property type="entry name" value="S-adenosyl-L-methionine-dependent methyltransferases"/>
    <property type="match status" value="1"/>
</dbReference>
<evidence type="ECO:0000313" key="3">
    <source>
        <dbReference type="Proteomes" id="UP000031552"/>
    </source>
</evidence>
<dbReference type="PANTHER" id="PTHR43861">
    <property type="entry name" value="TRANS-ACONITATE 2-METHYLTRANSFERASE-RELATED"/>
    <property type="match status" value="1"/>
</dbReference>
<name>A0A090D275_9BACT</name>
<dbReference type="OrthoDB" id="7365827at2"/>
<dbReference type="Gene3D" id="1.10.150.290">
    <property type="entry name" value="S-adenosyl-L-methionine-dependent methyltransferases"/>
    <property type="match status" value="1"/>
</dbReference>
<dbReference type="InterPro" id="IPR023149">
    <property type="entry name" value="Trans_acon_MeTrfase_C"/>
</dbReference>
<dbReference type="InterPro" id="IPR025714">
    <property type="entry name" value="Methyltranfer_dom"/>
</dbReference>
<dbReference type="Pfam" id="PF13847">
    <property type="entry name" value="Methyltransf_31"/>
    <property type="match status" value="1"/>
</dbReference>
<feature type="domain" description="Methyltransferase" evidence="1">
    <location>
        <begin position="52"/>
        <end position="169"/>
    </location>
</feature>
<dbReference type="GO" id="GO:0032259">
    <property type="term" value="P:methylation"/>
    <property type="evidence" value="ECO:0007669"/>
    <property type="project" value="UniProtKB-KW"/>
</dbReference>
<protein>
    <submittedName>
        <fullName evidence="2">Methyltransferase</fullName>
    </submittedName>
</protein>
<dbReference type="AlphaFoldDB" id="A0A090D275"/>
<dbReference type="GO" id="GO:0030798">
    <property type="term" value="F:trans-aconitate 2-methyltransferase activity"/>
    <property type="evidence" value="ECO:0007669"/>
    <property type="project" value="InterPro"/>
</dbReference>
<accession>A0A090D275</accession>
<reference evidence="2" key="2">
    <citation type="submission" date="2014-09" db="EMBL/GenBank/DDBJ databases">
        <title>Criblamydia sequanensis harbors a mega-plasmid encoding arsenite resistance.</title>
        <authorList>
            <person name="Bertelli C."/>
            <person name="Goesmann A."/>
            <person name="Greub G."/>
        </authorList>
    </citation>
    <scope>NUCLEOTIDE SEQUENCE [LARGE SCALE GENOMIC DNA]</scope>
    <source>
        <strain evidence="2">CRIB-18</strain>
    </source>
</reference>
<dbReference type="eggNOG" id="COG4106">
    <property type="taxonomic scope" value="Bacteria"/>
</dbReference>
<proteinExistence type="predicted"/>
<comment type="caution">
    <text evidence="2">The sequence shown here is derived from an EMBL/GenBank/DDBJ whole genome shotgun (WGS) entry which is preliminary data.</text>
</comment>
<dbReference type="InterPro" id="IPR029063">
    <property type="entry name" value="SAM-dependent_MTases_sf"/>
</dbReference>
<keyword evidence="2" id="KW-0489">Methyltransferase</keyword>
<organism evidence="2 3">
    <name type="scientific">Candidatus Criblamydia sequanensis CRIB-18</name>
    <dbReference type="NCBI Taxonomy" id="1437425"/>
    <lineage>
        <taxon>Bacteria</taxon>
        <taxon>Pseudomonadati</taxon>
        <taxon>Chlamydiota</taxon>
        <taxon>Chlamydiia</taxon>
        <taxon>Parachlamydiales</taxon>
        <taxon>Candidatus Criblamydiaceae</taxon>
        <taxon>Candidatus Criblamydia</taxon>
    </lineage>
</organism>
<dbReference type="PANTHER" id="PTHR43861:SF1">
    <property type="entry name" value="TRANS-ACONITATE 2-METHYLTRANSFERASE"/>
    <property type="match status" value="1"/>
</dbReference>
<dbReference type="RefSeq" id="WP_053331853.1">
    <property type="nucleotide sequence ID" value="NZ_CCEJ010000005.1"/>
</dbReference>
<evidence type="ECO:0000313" key="2">
    <source>
        <dbReference type="EMBL" id="CDR34113.1"/>
    </source>
</evidence>
<sequence length="276" mass="31284">MSRLLFGLFIALWVPSFLQGGVGIELAEDYLKNSALQWEWALDSLNRFDFDEEDQVLDVGCGDGKITALISSKVPRGLVVGLDISKQMIEKASSQFKEANLAFTQGDAIDIPFKNQFDKLVSFLALHWVLDQNQALLSMKEALKENGKMLLVIPGKAENNLASLSEKLAQSEKWAKFFPFFNKQRVYFTVAEYKELLSLAGLQIQSIQESESWTVFKDKDELIAWIKPLVNFIDHLETENQEQFIDDIASEMLLNNPPKNGVISIKHRKIEVIALK</sequence>